<dbReference type="Gene3D" id="3.40.50.720">
    <property type="entry name" value="NAD(P)-binding Rossmann-like Domain"/>
    <property type="match status" value="1"/>
</dbReference>
<dbReference type="InterPro" id="IPR001509">
    <property type="entry name" value="Epimerase_deHydtase"/>
</dbReference>
<reference evidence="2 3" key="1">
    <citation type="submission" date="2016-07" db="EMBL/GenBank/DDBJ databases">
        <title>Complete genome sequence of Bradyrhizobium icense LMTR 13T, a potential inoculant strain isolated from lima bean (Phaseolus lunatus) in Peru.</title>
        <authorList>
            <person name="Ormeno-Orrillo E."/>
            <person name="Duran D."/>
            <person name="Rogel M.A."/>
            <person name="Rey L."/>
            <person name="Imperial J."/>
            <person name="Ruiz-Argueso T."/>
            <person name="Martinez-Romero E."/>
        </authorList>
    </citation>
    <scope>NUCLEOTIDE SEQUENCE [LARGE SCALE GENOMIC DNA]</scope>
    <source>
        <strain evidence="2 3">LMTR 13</strain>
    </source>
</reference>
<dbReference type="EMBL" id="CP016428">
    <property type="protein sequence ID" value="ANW00582.1"/>
    <property type="molecule type" value="Genomic_DNA"/>
</dbReference>
<dbReference type="InterPro" id="IPR036291">
    <property type="entry name" value="NAD(P)-bd_dom_sf"/>
</dbReference>
<dbReference type="AlphaFoldDB" id="A0A1B1UCU1"/>
<dbReference type="InterPro" id="IPR050177">
    <property type="entry name" value="Lipid_A_modif_metabolic_enz"/>
</dbReference>
<dbReference type="PANTHER" id="PTHR43245">
    <property type="entry name" value="BIFUNCTIONAL POLYMYXIN RESISTANCE PROTEIN ARNA"/>
    <property type="match status" value="1"/>
</dbReference>
<dbReference type="Proteomes" id="UP000092839">
    <property type="component" value="Chromosome"/>
</dbReference>
<sequence>MEDGRLVVLLTGANGFVGQNLTPVLKRNGMIVRQAVRKPSPDATSIMIGTIGPHTNWAEALAGIDAVVHLAARVHHPREEHAADVYQSINTDGTLHLARCAAEAGVSHFVYLSTVLANGSSTDGRPPFRENDVLTPRGVYGVSKAAAEAGLQAMVEYTSMNFTVIRPPLIYGAGALGNFKRLATAVNKGIPLPFGCIQNRRAFLSVANLASFIVHRLTHQHGKFDIFLVADEEQISTPEFVRRIGKGLGKKSRIVPFPLFALNALFRISGRSEAYNSVAASLEIDMSKALKTGWRPPLSLDEGIRNALADPTSRTQSTRSP</sequence>
<accession>A0A1B1UCU1</accession>
<organism evidence="2 3">
    <name type="scientific">Bradyrhizobium icense</name>
    <dbReference type="NCBI Taxonomy" id="1274631"/>
    <lineage>
        <taxon>Bacteria</taxon>
        <taxon>Pseudomonadati</taxon>
        <taxon>Pseudomonadota</taxon>
        <taxon>Alphaproteobacteria</taxon>
        <taxon>Hyphomicrobiales</taxon>
        <taxon>Nitrobacteraceae</taxon>
        <taxon>Bradyrhizobium</taxon>
    </lineage>
</organism>
<evidence type="ECO:0000259" key="1">
    <source>
        <dbReference type="Pfam" id="PF01370"/>
    </source>
</evidence>
<dbReference type="OrthoDB" id="9814124at2"/>
<dbReference type="SUPFAM" id="SSF51735">
    <property type="entry name" value="NAD(P)-binding Rossmann-fold domains"/>
    <property type="match status" value="1"/>
</dbReference>
<name>A0A1B1UCU1_9BRAD</name>
<protein>
    <submittedName>
        <fullName evidence="2">UDP-glucose 4-epimerase</fullName>
    </submittedName>
</protein>
<keyword evidence="3" id="KW-1185">Reference proteome</keyword>
<dbReference type="RefSeq" id="WP_065727859.1">
    <property type="nucleotide sequence ID" value="NZ_CP016428.1"/>
</dbReference>
<dbReference type="STRING" id="1274631.LMTR13_10810"/>
<gene>
    <name evidence="2" type="ORF">LMTR13_10810</name>
</gene>
<feature type="domain" description="NAD-dependent epimerase/dehydratase" evidence="1">
    <location>
        <begin position="8"/>
        <end position="223"/>
    </location>
</feature>
<evidence type="ECO:0000313" key="3">
    <source>
        <dbReference type="Proteomes" id="UP000092839"/>
    </source>
</evidence>
<dbReference type="KEGG" id="bic:LMTR13_10810"/>
<evidence type="ECO:0000313" key="2">
    <source>
        <dbReference type="EMBL" id="ANW00582.1"/>
    </source>
</evidence>
<proteinExistence type="predicted"/>
<dbReference type="PANTHER" id="PTHR43245:SF58">
    <property type="entry name" value="BLL5923 PROTEIN"/>
    <property type="match status" value="1"/>
</dbReference>
<dbReference type="Pfam" id="PF01370">
    <property type="entry name" value="Epimerase"/>
    <property type="match status" value="1"/>
</dbReference>